<keyword evidence="3" id="KW-1185">Reference proteome</keyword>
<feature type="region of interest" description="Disordered" evidence="1">
    <location>
        <begin position="120"/>
        <end position="144"/>
    </location>
</feature>
<gene>
    <name evidence="2" type="ORF">PISMIDRAFT_101712</name>
</gene>
<dbReference type="EMBL" id="KN833734">
    <property type="protein sequence ID" value="KIK22843.1"/>
    <property type="molecule type" value="Genomic_DNA"/>
</dbReference>
<dbReference type="HOGENOM" id="CLU_1797229_0_0_1"/>
<reference evidence="3" key="2">
    <citation type="submission" date="2015-01" db="EMBL/GenBank/DDBJ databases">
        <title>Evolutionary Origins and Diversification of the Mycorrhizal Mutualists.</title>
        <authorList>
            <consortium name="DOE Joint Genome Institute"/>
            <consortium name="Mycorrhizal Genomics Consortium"/>
            <person name="Kohler A."/>
            <person name="Kuo A."/>
            <person name="Nagy L.G."/>
            <person name="Floudas D."/>
            <person name="Copeland A."/>
            <person name="Barry K.W."/>
            <person name="Cichocki N."/>
            <person name="Veneault-Fourrey C."/>
            <person name="LaButti K."/>
            <person name="Lindquist E.A."/>
            <person name="Lipzen A."/>
            <person name="Lundell T."/>
            <person name="Morin E."/>
            <person name="Murat C."/>
            <person name="Riley R."/>
            <person name="Ohm R."/>
            <person name="Sun H."/>
            <person name="Tunlid A."/>
            <person name="Henrissat B."/>
            <person name="Grigoriev I.V."/>
            <person name="Hibbett D.S."/>
            <person name="Martin F."/>
        </authorList>
    </citation>
    <scope>NUCLEOTIDE SEQUENCE [LARGE SCALE GENOMIC DNA]</scope>
    <source>
        <strain evidence="3">441</strain>
    </source>
</reference>
<name>A0A0C9ZSX4_9AGAM</name>
<sequence>MSGDWAWEQAVRGLILLFIQNPLIESHQDRILADDPTTARATLVPVILSSDKTTVLVATGQTDYYPLYLSIGNMHNTVHRAHCNAIVLIKFLAMPKSRPTSFDFVPLLRCHPAMGEISISSTPSRLSHSSSSSLGPSYIAHSFQ</sequence>
<dbReference type="AlphaFoldDB" id="A0A0C9ZSX4"/>
<accession>A0A0C9ZSX4</accession>
<dbReference type="Pfam" id="PF18759">
    <property type="entry name" value="Plavaka"/>
    <property type="match status" value="1"/>
</dbReference>
<feature type="compositionally biased region" description="Low complexity" evidence="1">
    <location>
        <begin position="120"/>
        <end position="137"/>
    </location>
</feature>
<dbReference type="STRING" id="765257.A0A0C9ZSX4"/>
<dbReference type="InterPro" id="IPR041078">
    <property type="entry name" value="Plavaka"/>
</dbReference>
<evidence type="ECO:0000313" key="3">
    <source>
        <dbReference type="Proteomes" id="UP000054018"/>
    </source>
</evidence>
<dbReference type="OrthoDB" id="3199698at2759"/>
<organism evidence="2 3">
    <name type="scientific">Pisolithus microcarpus 441</name>
    <dbReference type="NCBI Taxonomy" id="765257"/>
    <lineage>
        <taxon>Eukaryota</taxon>
        <taxon>Fungi</taxon>
        <taxon>Dikarya</taxon>
        <taxon>Basidiomycota</taxon>
        <taxon>Agaricomycotina</taxon>
        <taxon>Agaricomycetes</taxon>
        <taxon>Agaricomycetidae</taxon>
        <taxon>Boletales</taxon>
        <taxon>Sclerodermatineae</taxon>
        <taxon>Pisolithaceae</taxon>
        <taxon>Pisolithus</taxon>
    </lineage>
</organism>
<reference evidence="2 3" key="1">
    <citation type="submission" date="2014-04" db="EMBL/GenBank/DDBJ databases">
        <authorList>
            <consortium name="DOE Joint Genome Institute"/>
            <person name="Kuo A."/>
            <person name="Kohler A."/>
            <person name="Costa M.D."/>
            <person name="Nagy L.G."/>
            <person name="Floudas D."/>
            <person name="Copeland A."/>
            <person name="Barry K.W."/>
            <person name="Cichocki N."/>
            <person name="Veneault-Fourrey C."/>
            <person name="LaButti K."/>
            <person name="Lindquist E.A."/>
            <person name="Lipzen A."/>
            <person name="Lundell T."/>
            <person name="Morin E."/>
            <person name="Murat C."/>
            <person name="Sun H."/>
            <person name="Tunlid A."/>
            <person name="Henrissat B."/>
            <person name="Grigoriev I.V."/>
            <person name="Hibbett D.S."/>
            <person name="Martin F."/>
            <person name="Nordberg H.P."/>
            <person name="Cantor M.N."/>
            <person name="Hua S.X."/>
        </authorList>
    </citation>
    <scope>NUCLEOTIDE SEQUENCE [LARGE SCALE GENOMIC DNA]</scope>
    <source>
        <strain evidence="2 3">441</strain>
    </source>
</reference>
<dbReference type="Proteomes" id="UP000054018">
    <property type="component" value="Unassembled WGS sequence"/>
</dbReference>
<evidence type="ECO:0000256" key="1">
    <source>
        <dbReference type="SAM" id="MobiDB-lite"/>
    </source>
</evidence>
<protein>
    <submittedName>
        <fullName evidence="2">Uncharacterized protein</fullName>
    </submittedName>
</protein>
<evidence type="ECO:0000313" key="2">
    <source>
        <dbReference type="EMBL" id="KIK22843.1"/>
    </source>
</evidence>
<proteinExistence type="predicted"/>